<keyword evidence="7" id="KW-0865">Zymogen</keyword>
<evidence type="ECO:0000256" key="5">
    <source>
        <dbReference type="ARBA" id="ARBA00022801"/>
    </source>
</evidence>
<keyword evidence="3" id="KW-0645">Protease</keyword>
<dbReference type="GO" id="GO:0006508">
    <property type="term" value="P:proteolysis"/>
    <property type="evidence" value="ECO:0007669"/>
    <property type="project" value="UniProtKB-KW"/>
</dbReference>
<proteinExistence type="inferred from homology"/>
<keyword evidence="11" id="KW-0732">Signal</keyword>
<dbReference type="PANTHER" id="PTHR24276">
    <property type="entry name" value="POLYSERASE-RELATED"/>
    <property type="match status" value="1"/>
</dbReference>
<feature type="signal peptide" evidence="11">
    <location>
        <begin position="1"/>
        <end position="19"/>
    </location>
</feature>
<evidence type="ECO:0000256" key="3">
    <source>
        <dbReference type="ARBA" id="ARBA00022670"/>
    </source>
</evidence>
<evidence type="ECO:0000256" key="2">
    <source>
        <dbReference type="ARBA" id="ARBA00007664"/>
    </source>
</evidence>
<keyword evidence="6" id="KW-0720">Serine protease</keyword>
<dbReference type="PRINTS" id="PR00722">
    <property type="entry name" value="CHYMOTRYPSIN"/>
</dbReference>
<evidence type="ECO:0000256" key="8">
    <source>
        <dbReference type="ARBA" id="ARBA00023157"/>
    </source>
</evidence>
<dbReference type="Gene3D" id="2.40.10.10">
    <property type="entry name" value="Trypsin-like serine proteases"/>
    <property type="match status" value="1"/>
</dbReference>
<dbReference type="PROSITE" id="PS50240">
    <property type="entry name" value="TRYPSIN_DOM"/>
    <property type="match status" value="1"/>
</dbReference>
<dbReference type="SMART" id="SM00020">
    <property type="entry name" value="Tryp_SPc"/>
    <property type="match status" value="1"/>
</dbReference>
<keyword evidence="4" id="KW-0222">Digestion</keyword>
<dbReference type="InterPro" id="IPR043504">
    <property type="entry name" value="Peptidase_S1_PA_chymotrypsin"/>
</dbReference>
<dbReference type="Pfam" id="PF00089">
    <property type="entry name" value="Trypsin"/>
    <property type="match status" value="1"/>
</dbReference>
<protein>
    <recommendedName>
        <fullName evidence="10">trypsin</fullName>
        <ecNumber evidence="10">3.4.21.4</ecNumber>
    </recommendedName>
</protein>
<dbReference type="KEGG" id="csol:105368057"/>
<evidence type="ECO:0000256" key="10">
    <source>
        <dbReference type="ARBA" id="ARBA00038868"/>
    </source>
</evidence>
<evidence type="ECO:0000313" key="13">
    <source>
        <dbReference type="Proteomes" id="UP000695007"/>
    </source>
</evidence>
<sequence>MNFQLIIIVCLSINDVVFSKRLRIVGGIDTNIKEYPYTISLRLQAAQHLICGGAIISQQHILTAAHCFDDTRLYEISVYIGTSLSTNYTMPYYRVCNVHAHPKYDAKNEMAMKAQYDIAVAVVVPRIILNEYQNVVSLPRRNVGVGKTGVITGWGKTGYPIGDTSEVIQMQTMTIIKNSECQKYLPFPLHSDQLCAFQRKGVGACYGDSGAPLVVDGKIVAVSSFVRPCAIGEPDIYVRVYAYLNFIKQSMDCPSTSCCLS</sequence>
<feature type="chain" id="PRO_5042585883" description="trypsin" evidence="11">
    <location>
        <begin position="20"/>
        <end position="261"/>
    </location>
</feature>
<dbReference type="GO" id="GO:0004252">
    <property type="term" value="F:serine-type endopeptidase activity"/>
    <property type="evidence" value="ECO:0007669"/>
    <property type="project" value="UniProtKB-EC"/>
</dbReference>
<evidence type="ECO:0000256" key="1">
    <source>
        <dbReference type="ARBA" id="ARBA00004239"/>
    </source>
</evidence>
<gene>
    <name evidence="14" type="primary">LOC105368057</name>
</gene>
<dbReference type="RefSeq" id="XP_011505268.1">
    <property type="nucleotide sequence ID" value="XM_011506966.1"/>
</dbReference>
<name>A0AAJ7E2C4_9HYME</name>
<evidence type="ECO:0000256" key="7">
    <source>
        <dbReference type="ARBA" id="ARBA00023145"/>
    </source>
</evidence>
<evidence type="ECO:0000256" key="4">
    <source>
        <dbReference type="ARBA" id="ARBA00022757"/>
    </source>
</evidence>
<dbReference type="SUPFAM" id="SSF50494">
    <property type="entry name" value="Trypsin-like serine proteases"/>
    <property type="match status" value="1"/>
</dbReference>
<dbReference type="AlphaFoldDB" id="A0AAJ7E2C4"/>
<dbReference type="GO" id="GO:0005576">
    <property type="term" value="C:extracellular region"/>
    <property type="evidence" value="ECO:0007669"/>
    <property type="project" value="UniProtKB-SubCell"/>
</dbReference>
<evidence type="ECO:0000256" key="9">
    <source>
        <dbReference type="ARBA" id="ARBA00036320"/>
    </source>
</evidence>
<comment type="subcellular location">
    <subcellularLocation>
        <location evidence="1">Secreted</location>
        <location evidence="1">Extracellular space</location>
    </subcellularLocation>
</comment>
<keyword evidence="5" id="KW-0378">Hydrolase</keyword>
<dbReference type="InterPro" id="IPR050430">
    <property type="entry name" value="Peptidase_S1"/>
</dbReference>
<reference evidence="14" key="1">
    <citation type="submission" date="2025-08" db="UniProtKB">
        <authorList>
            <consortium name="RefSeq"/>
        </authorList>
    </citation>
    <scope>IDENTIFICATION</scope>
</reference>
<evidence type="ECO:0000256" key="6">
    <source>
        <dbReference type="ARBA" id="ARBA00022825"/>
    </source>
</evidence>
<keyword evidence="8" id="KW-1015">Disulfide bond</keyword>
<evidence type="ECO:0000313" key="14">
    <source>
        <dbReference type="RefSeq" id="XP_011505268.1"/>
    </source>
</evidence>
<dbReference type="PANTHER" id="PTHR24276:SF97">
    <property type="entry name" value="GH13245P2-RELATED"/>
    <property type="match status" value="1"/>
</dbReference>
<accession>A0AAJ7E2C4</accession>
<dbReference type="FunFam" id="2.40.10.10:FF:000036">
    <property type="entry name" value="Trypsin beta"/>
    <property type="match status" value="1"/>
</dbReference>
<dbReference type="InterPro" id="IPR018114">
    <property type="entry name" value="TRYPSIN_HIS"/>
</dbReference>
<organism evidence="13 14">
    <name type="scientific">Ceratosolen solmsi marchali</name>
    <dbReference type="NCBI Taxonomy" id="326594"/>
    <lineage>
        <taxon>Eukaryota</taxon>
        <taxon>Metazoa</taxon>
        <taxon>Ecdysozoa</taxon>
        <taxon>Arthropoda</taxon>
        <taxon>Hexapoda</taxon>
        <taxon>Insecta</taxon>
        <taxon>Pterygota</taxon>
        <taxon>Neoptera</taxon>
        <taxon>Endopterygota</taxon>
        <taxon>Hymenoptera</taxon>
        <taxon>Apocrita</taxon>
        <taxon>Proctotrupomorpha</taxon>
        <taxon>Chalcidoidea</taxon>
        <taxon>Agaonidae</taxon>
        <taxon>Agaoninae</taxon>
        <taxon>Ceratosolen</taxon>
    </lineage>
</organism>
<dbReference type="FunFam" id="2.40.10.10:FF:000068">
    <property type="entry name" value="transmembrane protease serine 2"/>
    <property type="match status" value="1"/>
</dbReference>
<dbReference type="GO" id="GO:0007586">
    <property type="term" value="P:digestion"/>
    <property type="evidence" value="ECO:0007669"/>
    <property type="project" value="UniProtKB-KW"/>
</dbReference>
<comment type="similarity">
    <text evidence="2">Belongs to the peptidase S1 family.</text>
</comment>
<dbReference type="Proteomes" id="UP000695007">
    <property type="component" value="Unplaced"/>
</dbReference>
<dbReference type="InterPro" id="IPR009003">
    <property type="entry name" value="Peptidase_S1_PA"/>
</dbReference>
<dbReference type="PROSITE" id="PS00134">
    <property type="entry name" value="TRYPSIN_HIS"/>
    <property type="match status" value="1"/>
</dbReference>
<feature type="domain" description="Peptidase S1" evidence="12">
    <location>
        <begin position="24"/>
        <end position="252"/>
    </location>
</feature>
<dbReference type="GeneID" id="105368057"/>
<dbReference type="InterPro" id="IPR001254">
    <property type="entry name" value="Trypsin_dom"/>
</dbReference>
<dbReference type="CDD" id="cd00190">
    <property type="entry name" value="Tryp_SPc"/>
    <property type="match status" value="1"/>
</dbReference>
<evidence type="ECO:0000259" key="12">
    <source>
        <dbReference type="PROSITE" id="PS50240"/>
    </source>
</evidence>
<dbReference type="EC" id="3.4.21.4" evidence="10"/>
<dbReference type="InterPro" id="IPR001314">
    <property type="entry name" value="Peptidase_S1A"/>
</dbReference>
<comment type="catalytic activity">
    <reaction evidence="9">
        <text>Preferential cleavage: Arg-|-Xaa, Lys-|-Xaa.</text>
        <dbReference type="EC" id="3.4.21.4"/>
    </reaction>
</comment>
<keyword evidence="13" id="KW-1185">Reference proteome</keyword>
<evidence type="ECO:0000256" key="11">
    <source>
        <dbReference type="SAM" id="SignalP"/>
    </source>
</evidence>